<dbReference type="GO" id="GO:0006198">
    <property type="term" value="P:cAMP catabolic process"/>
    <property type="evidence" value="ECO:0007669"/>
    <property type="project" value="InterPro"/>
</dbReference>
<evidence type="ECO:0000259" key="1">
    <source>
        <dbReference type="Pfam" id="PF12706"/>
    </source>
</evidence>
<comment type="caution">
    <text evidence="2">The sequence shown here is derived from an EMBL/GenBank/DDBJ whole genome shotgun (WGS) entry which is preliminary data.</text>
</comment>
<proteinExistence type="predicted"/>
<evidence type="ECO:0000313" key="3">
    <source>
        <dbReference type="Proteomes" id="UP000253562"/>
    </source>
</evidence>
<feature type="domain" description="Metallo-beta-lactamase" evidence="1">
    <location>
        <begin position="45"/>
        <end position="219"/>
    </location>
</feature>
<dbReference type="RefSeq" id="WP_114373434.1">
    <property type="nucleotide sequence ID" value="NZ_QPEX01000046.1"/>
</dbReference>
<dbReference type="Pfam" id="PF12706">
    <property type="entry name" value="Lactamase_B_2"/>
    <property type="match status" value="1"/>
</dbReference>
<dbReference type="Gene3D" id="3.60.15.10">
    <property type="entry name" value="Ribonuclease Z/Hydroxyacylglutathione hydrolase-like"/>
    <property type="match status" value="1"/>
</dbReference>
<dbReference type="PRINTS" id="PR00388">
    <property type="entry name" value="PDIESTERASE2"/>
</dbReference>
<accession>A0A368KJ55</accession>
<organism evidence="2 3">
    <name type="scientific">Bremerella cremea</name>
    <dbReference type="NCBI Taxonomy" id="1031537"/>
    <lineage>
        <taxon>Bacteria</taxon>
        <taxon>Pseudomonadati</taxon>
        <taxon>Planctomycetota</taxon>
        <taxon>Planctomycetia</taxon>
        <taxon>Pirellulales</taxon>
        <taxon>Pirellulaceae</taxon>
        <taxon>Bremerella</taxon>
    </lineage>
</organism>
<dbReference type="PANTHER" id="PTHR28283:SF1">
    <property type="entry name" value="3',5'-CYCLIC-NUCLEOTIDE PHOSPHODIESTERASE 1"/>
    <property type="match status" value="1"/>
</dbReference>
<reference evidence="2 3" key="1">
    <citation type="submission" date="2018-07" db="EMBL/GenBank/DDBJ databases">
        <title>Comparative genomes isolates from brazilian mangrove.</title>
        <authorList>
            <person name="De Araujo J.E."/>
            <person name="Taketani R.G."/>
            <person name="Silva M.C.P."/>
            <person name="Lourenco M.V."/>
            <person name="Oliveira V.M."/>
            <person name="Andreote F.D."/>
        </authorList>
    </citation>
    <scope>NUCLEOTIDE SEQUENCE [LARGE SCALE GENOMIC DNA]</scope>
    <source>
        <strain evidence="2 3">HEX PRIS-MGV</strain>
    </source>
</reference>
<dbReference type="Proteomes" id="UP000253562">
    <property type="component" value="Unassembled WGS sequence"/>
</dbReference>
<dbReference type="EMBL" id="QPEX01000046">
    <property type="protein sequence ID" value="RCS40606.1"/>
    <property type="molecule type" value="Genomic_DNA"/>
</dbReference>
<name>A0A368KJ55_9BACT</name>
<dbReference type="PANTHER" id="PTHR28283">
    <property type="entry name" value="3',5'-CYCLIC-NUCLEOTIDE PHOSPHODIESTERASE 1"/>
    <property type="match status" value="1"/>
</dbReference>
<dbReference type="GO" id="GO:0004115">
    <property type="term" value="F:3',5'-cyclic-AMP phosphodiesterase activity"/>
    <property type="evidence" value="ECO:0007669"/>
    <property type="project" value="InterPro"/>
</dbReference>
<sequence length="254" mass="28730">MKIRLLMPAVDSASPLQFTVSMLIDDHIAIDTGGLPYLGSIAAQRQVEHVFLTHSHIDHVGGLPIFLDNIFQPGPQCPHLYAGEATWQALEQDLFNDRIWPDLNRIATDDLVFYRKHILDAHRPVPIGNYKLTPIPLEHLVPTLGYIIQTEQSSVLMAWDTAPFVEFESIATAIPNLKGIFLDASFPNQMQWLAERSRHNTPGQFQRMVAQIPSDVRLIAAHLKPAYHESIIEELKALNLPNLEIACRDKVYEF</sequence>
<dbReference type="GO" id="GO:0047555">
    <property type="term" value="F:3',5'-cyclic-GMP phosphodiesterase activity"/>
    <property type="evidence" value="ECO:0007669"/>
    <property type="project" value="TreeGrafter"/>
</dbReference>
<gene>
    <name evidence="2" type="ORF">DTL42_24865</name>
</gene>
<dbReference type="OrthoDB" id="9800940at2"/>
<dbReference type="InterPro" id="IPR001279">
    <property type="entry name" value="Metallo-B-lactamas"/>
</dbReference>
<dbReference type="GO" id="GO:1902660">
    <property type="term" value="P:negative regulation of glucose mediated signaling pathway"/>
    <property type="evidence" value="ECO:0007669"/>
    <property type="project" value="TreeGrafter"/>
</dbReference>
<dbReference type="AlphaFoldDB" id="A0A368KJ55"/>
<evidence type="ECO:0000313" key="2">
    <source>
        <dbReference type="EMBL" id="RCS40606.1"/>
    </source>
</evidence>
<dbReference type="InterPro" id="IPR000396">
    <property type="entry name" value="Pdiesterase2"/>
</dbReference>
<keyword evidence="2" id="KW-0378">Hydrolase</keyword>
<dbReference type="SUPFAM" id="SSF56281">
    <property type="entry name" value="Metallo-hydrolase/oxidoreductase"/>
    <property type="match status" value="1"/>
</dbReference>
<dbReference type="InterPro" id="IPR036866">
    <property type="entry name" value="RibonucZ/Hydroxyglut_hydro"/>
</dbReference>
<protein>
    <submittedName>
        <fullName evidence="2">MBL fold metallo-hydrolase</fullName>
    </submittedName>
</protein>